<comment type="caution">
    <text evidence="2">The sequence shown here is derived from an EMBL/GenBank/DDBJ whole genome shotgun (WGS) entry which is preliminary data.</text>
</comment>
<feature type="region of interest" description="Disordered" evidence="1">
    <location>
        <begin position="30"/>
        <end position="49"/>
    </location>
</feature>
<feature type="compositionally biased region" description="Basic and acidic residues" evidence="1">
    <location>
        <begin position="30"/>
        <end position="41"/>
    </location>
</feature>
<reference evidence="2 3" key="1">
    <citation type="submission" date="2021-03" db="EMBL/GenBank/DDBJ databases">
        <title>Genomic Encyclopedia of Type Strains, Phase IV (KMG-IV): sequencing the most valuable type-strain genomes for metagenomic binning, comparative biology and taxonomic classification.</title>
        <authorList>
            <person name="Goeker M."/>
        </authorList>
    </citation>
    <scope>NUCLEOTIDE SEQUENCE [LARGE SCALE GENOMIC DNA]</scope>
    <source>
        <strain evidence="2 3">DSM 25609</strain>
    </source>
</reference>
<keyword evidence="3" id="KW-1185">Reference proteome</keyword>
<proteinExistence type="predicted"/>
<gene>
    <name evidence="2" type="ORF">J2Z83_000062</name>
</gene>
<dbReference type="Proteomes" id="UP001519345">
    <property type="component" value="Unassembled WGS sequence"/>
</dbReference>
<feature type="region of interest" description="Disordered" evidence="1">
    <location>
        <begin position="1"/>
        <end position="25"/>
    </location>
</feature>
<name>A0ABS4IBB2_9BACI</name>
<organism evidence="2 3">
    <name type="scientific">Virgibacillus natechei</name>
    <dbReference type="NCBI Taxonomy" id="1216297"/>
    <lineage>
        <taxon>Bacteria</taxon>
        <taxon>Bacillati</taxon>
        <taxon>Bacillota</taxon>
        <taxon>Bacilli</taxon>
        <taxon>Bacillales</taxon>
        <taxon>Bacillaceae</taxon>
        <taxon>Virgibacillus</taxon>
    </lineage>
</organism>
<evidence type="ECO:0000313" key="2">
    <source>
        <dbReference type="EMBL" id="MBP1967970.1"/>
    </source>
</evidence>
<accession>A0ABS4IBB2</accession>
<evidence type="ECO:0000313" key="3">
    <source>
        <dbReference type="Proteomes" id="UP001519345"/>
    </source>
</evidence>
<dbReference type="RefSeq" id="WP_209461219.1">
    <property type="nucleotide sequence ID" value="NZ_CP110224.1"/>
</dbReference>
<sequence>MAAENEKLVTAKNSEGMPVPAPQHYNSKADRYEHATGEDGASHVNVSNLPTNQDVTITNQKDTQTVDGSVEVDNFPENQPVSDAEVLNKLNELDAIKETQGQIIDVLQNTNESLLATNEKLSSVIEDGRLQSDTQLTGSNVENVVFIEVFERHTEIGAGSRVRTMVDPDGFSFNQFSEAIFVTNFETSPEEWKVGIAQKQFNSSSSRDIKVLLDEGDITSIRAEFDAFRIIVEPYFLSVEIYNEGESDAVLGVSGLYLIR</sequence>
<protein>
    <submittedName>
        <fullName evidence="2">Uncharacterized protein</fullName>
    </submittedName>
</protein>
<evidence type="ECO:0000256" key="1">
    <source>
        <dbReference type="SAM" id="MobiDB-lite"/>
    </source>
</evidence>
<dbReference type="EMBL" id="JAGGKX010000001">
    <property type="protein sequence ID" value="MBP1967970.1"/>
    <property type="molecule type" value="Genomic_DNA"/>
</dbReference>